<dbReference type="GO" id="GO:0008477">
    <property type="term" value="F:purine nucleosidase activity"/>
    <property type="evidence" value="ECO:0007669"/>
    <property type="project" value="TreeGrafter"/>
</dbReference>
<keyword evidence="2 6" id="KW-0378">Hydrolase</keyword>
<sequence length="556" mass="59268">MFAHWNNLANTGSSSISPPQQPQQTYAPPQPPQPERTPLWLDCDPGHDDACALLLAIHHPALQLIGVSTVAGNAPGPATCANAAQLLTAFGAPDSIELWRGSDEPLLKPPRSGDVEIHGTGGLGGVTGLPPLSSPAVQRRFTGPRASVYNGQESLIPPHEPAAVVNRLAEIIRSRMMEGRRKLHIVVTGPCTNIGMFCKMYPHLLAGVEQIVLMGGTAAGAGNRGPLAEFNILCDPEAATIVFDANVKVVMAGLNVTHSAIFTQKLHARLLKGSQLAPIPESGPSPLRRTLSSILTFFSSTYANVFGFMSGPPVHDSLAVMYVIDPVLFWTYGPPTTATNQMRPSYKNWVETGLFEGAGVPDPDFHSDDDDDDDEEEERGGGGGANKDVPMSGIQALESGLGAQSTRGSSGATRPTLGPTSSSSGGGNISASSGGIDDMSRIPYLTAVRSAKRPEKAARLRSSPPKSMGMGPFFRYNKPVMPPQRYRVKVECTSGALAEGATVVDWWSNWGVEHEGWSRGGKNVEVLEEVNVEHMWNIFFEVVDRAEKVLHPGHGA</sequence>
<evidence type="ECO:0000256" key="1">
    <source>
        <dbReference type="ARBA" id="ARBA00009176"/>
    </source>
</evidence>
<dbReference type="Pfam" id="PF01156">
    <property type="entry name" value="IU_nuc_hydro"/>
    <property type="match status" value="1"/>
</dbReference>
<organism evidence="6 7">
    <name type="scientific">Tilletia horrida</name>
    <dbReference type="NCBI Taxonomy" id="155126"/>
    <lineage>
        <taxon>Eukaryota</taxon>
        <taxon>Fungi</taxon>
        <taxon>Dikarya</taxon>
        <taxon>Basidiomycota</taxon>
        <taxon>Ustilaginomycotina</taxon>
        <taxon>Exobasidiomycetes</taxon>
        <taxon>Tilletiales</taxon>
        <taxon>Tilletiaceae</taxon>
        <taxon>Tilletia</taxon>
    </lineage>
</organism>
<dbReference type="GO" id="GO:0006152">
    <property type="term" value="P:purine nucleoside catabolic process"/>
    <property type="evidence" value="ECO:0007669"/>
    <property type="project" value="TreeGrafter"/>
</dbReference>
<protein>
    <submittedName>
        <fullName evidence="6">Uridine nucleosidase 1</fullName>
        <ecNumber evidence="6">3.2.2.3</ecNumber>
    </submittedName>
</protein>
<evidence type="ECO:0000256" key="4">
    <source>
        <dbReference type="SAM" id="MobiDB-lite"/>
    </source>
</evidence>
<dbReference type="EMBL" id="JAPDMZ010000056">
    <property type="protein sequence ID" value="KAK0552956.1"/>
    <property type="molecule type" value="Genomic_DNA"/>
</dbReference>
<dbReference type="GO" id="GO:0005829">
    <property type="term" value="C:cytosol"/>
    <property type="evidence" value="ECO:0007669"/>
    <property type="project" value="TreeGrafter"/>
</dbReference>
<feature type="region of interest" description="Disordered" evidence="4">
    <location>
        <begin position="357"/>
        <end position="436"/>
    </location>
</feature>
<comment type="similarity">
    <text evidence="1">Belongs to the IUNH family.</text>
</comment>
<feature type="region of interest" description="Disordered" evidence="4">
    <location>
        <begin position="9"/>
        <end position="37"/>
    </location>
</feature>
<dbReference type="AlphaFoldDB" id="A0AAN6GQS7"/>
<keyword evidence="3 6" id="KW-0326">Glycosidase</keyword>
<name>A0AAN6GQS7_9BASI</name>
<evidence type="ECO:0000313" key="7">
    <source>
        <dbReference type="Proteomes" id="UP001176517"/>
    </source>
</evidence>
<dbReference type="InterPro" id="IPR023186">
    <property type="entry name" value="IUNH"/>
</dbReference>
<evidence type="ECO:0000313" key="6">
    <source>
        <dbReference type="EMBL" id="KAK0552956.1"/>
    </source>
</evidence>
<dbReference type="Gene3D" id="3.90.245.10">
    <property type="entry name" value="Ribonucleoside hydrolase-like"/>
    <property type="match status" value="2"/>
</dbReference>
<dbReference type="PANTHER" id="PTHR12304:SF4">
    <property type="entry name" value="URIDINE NUCLEOSIDASE"/>
    <property type="match status" value="1"/>
</dbReference>
<comment type="caution">
    <text evidence="6">The sequence shown here is derived from an EMBL/GenBank/DDBJ whole genome shotgun (WGS) entry which is preliminary data.</text>
</comment>
<dbReference type="InterPro" id="IPR001910">
    <property type="entry name" value="Inosine/uridine_hydrolase_dom"/>
</dbReference>
<dbReference type="EC" id="3.2.2.3" evidence="6"/>
<gene>
    <name evidence="6" type="primary">URH1</name>
    <name evidence="6" type="ORF">OC846_002679</name>
</gene>
<feature type="domain" description="Inosine/uridine-preferring nucleoside hydrolase" evidence="5">
    <location>
        <begin position="39"/>
        <end position="537"/>
    </location>
</feature>
<dbReference type="Proteomes" id="UP001176517">
    <property type="component" value="Unassembled WGS sequence"/>
</dbReference>
<feature type="compositionally biased region" description="Polar residues" evidence="4">
    <location>
        <begin position="402"/>
        <end position="413"/>
    </location>
</feature>
<evidence type="ECO:0000259" key="5">
    <source>
        <dbReference type="Pfam" id="PF01156"/>
    </source>
</evidence>
<dbReference type="SUPFAM" id="SSF53590">
    <property type="entry name" value="Nucleoside hydrolase"/>
    <property type="match status" value="1"/>
</dbReference>
<dbReference type="PANTHER" id="PTHR12304">
    <property type="entry name" value="INOSINE-URIDINE PREFERRING NUCLEOSIDE HYDROLASE"/>
    <property type="match status" value="1"/>
</dbReference>
<accession>A0AAN6GQS7</accession>
<keyword evidence="7" id="KW-1185">Reference proteome</keyword>
<reference evidence="6" key="1">
    <citation type="journal article" date="2023" name="PhytoFront">
        <title>Draft Genome Resources of Seven Strains of Tilletia horrida, Causal Agent of Kernel Smut of Rice.</title>
        <authorList>
            <person name="Khanal S."/>
            <person name="Antony Babu S."/>
            <person name="Zhou X.G."/>
        </authorList>
    </citation>
    <scope>NUCLEOTIDE SEQUENCE</scope>
    <source>
        <strain evidence="6">TX6</strain>
    </source>
</reference>
<evidence type="ECO:0000256" key="2">
    <source>
        <dbReference type="ARBA" id="ARBA00022801"/>
    </source>
</evidence>
<evidence type="ECO:0000256" key="3">
    <source>
        <dbReference type="ARBA" id="ARBA00023295"/>
    </source>
</evidence>
<feature type="compositionally biased region" description="Low complexity" evidence="4">
    <location>
        <begin position="13"/>
        <end position="27"/>
    </location>
</feature>
<proteinExistence type="inferred from homology"/>
<feature type="compositionally biased region" description="Acidic residues" evidence="4">
    <location>
        <begin position="367"/>
        <end position="378"/>
    </location>
</feature>
<dbReference type="InterPro" id="IPR036452">
    <property type="entry name" value="Ribo_hydro-like"/>
</dbReference>
<dbReference type="GO" id="GO:0045437">
    <property type="term" value="F:uridine nucleosidase activity"/>
    <property type="evidence" value="ECO:0007669"/>
    <property type="project" value="UniProtKB-EC"/>
</dbReference>